<name>A0A4V2YQN6_9ACTN</name>
<dbReference type="OrthoDB" id="1637728at2"/>
<gene>
    <name evidence="3" type="ORF">E1298_44355</name>
</gene>
<organism evidence="3 4">
    <name type="scientific">Actinomadura rubrisoli</name>
    <dbReference type="NCBI Taxonomy" id="2530368"/>
    <lineage>
        <taxon>Bacteria</taxon>
        <taxon>Bacillati</taxon>
        <taxon>Actinomycetota</taxon>
        <taxon>Actinomycetes</taxon>
        <taxon>Streptosporangiales</taxon>
        <taxon>Thermomonosporaceae</taxon>
        <taxon>Actinomadura</taxon>
    </lineage>
</organism>
<dbReference type="AlphaFoldDB" id="A0A4V2YQN6"/>
<keyword evidence="3" id="KW-0808">Transferase</keyword>
<keyword evidence="4" id="KW-1185">Reference proteome</keyword>
<dbReference type="EMBL" id="SMKU01000517">
    <property type="protein sequence ID" value="TDD62797.1"/>
    <property type="molecule type" value="Genomic_DNA"/>
</dbReference>
<dbReference type="InterPro" id="IPR000241">
    <property type="entry name" value="RlmKL-like_Mtase"/>
</dbReference>
<dbReference type="Gene3D" id="3.40.50.150">
    <property type="entry name" value="Vaccinia Virus protein VP39"/>
    <property type="match status" value="2"/>
</dbReference>
<dbReference type="SUPFAM" id="SSF53335">
    <property type="entry name" value="S-adenosyl-L-methionine-dependent methyltransferases"/>
    <property type="match status" value="1"/>
</dbReference>
<feature type="domain" description="Ribosomal RNA large subunit methyltransferase K/L-like methyltransferase" evidence="2">
    <location>
        <begin position="1"/>
        <end position="86"/>
    </location>
</feature>
<dbReference type="InterPro" id="IPR029063">
    <property type="entry name" value="SAM-dependent_MTases_sf"/>
</dbReference>
<dbReference type="GO" id="GO:0032259">
    <property type="term" value="P:methylation"/>
    <property type="evidence" value="ECO:0007669"/>
    <property type="project" value="UniProtKB-KW"/>
</dbReference>
<protein>
    <submittedName>
        <fullName evidence="3">Site-specific DNA-methyltransferase</fullName>
    </submittedName>
</protein>
<proteinExistence type="predicted"/>
<sequence length="258" mass="27312">MIDPMCGIGTTLVEAICLGRDAVGVEYERDFVDLALGNLRHAYARGATGRAELACGDARNIAAVFAPLRGKASLVLTSPPYGSHTHGHLRSSRDNNGGKIVKRHYRYSSDNANLAYQSLPGLLEGFGVILAGSATLLQPSGIVAVTVRPIRVKGELIDLPGLVIDTAHQHGLALAGRYVALLAGLRDGALVNRASFFQMLETRRARERGIPACATAHEDLLIFQQATADGDSRLTALPVPASGPATGWPSRRQRCAGA</sequence>
<evidence type="ECO:0000256" key="1">
    <source>
        <dbReference type="SAM" id="MobiDB-lite"/>
    </source>
</evidence>
<dbReference type="Pfam" id="PF01170">
    <property type="entry name" value="UPF0020"/>
    <property type="match status" value="1"/>
</dbReference>
<evidence type="ECO:0000313" key="3">
    <source>
        <dbReference type="EMBL" id="TDD62797.1"/>
    </source>
</evidence>
<evidence type="ECO:0000259" key="2">
    <source>
        <dbReference type="Pfam" id="PF01170"/>
    </source>
</evidence>
<comment type="caution">
    <text evidence="3">The sequence shown here is derived from an EMBL/GenBank/DDBJ whole genome shotgun (WGS) entry which is preliminary data.</text>
</comment>
<dbReference type="GO" id="GO:0008168">
    <property type="term" value="F:methyltransferase activity"/>
    <property type="evidence" value="ECO:0007669"/>
    <property type="project" value="UniProtKB-KW"/>
</dbReference>
<reference evidence="3 4" key="1">
    <citation type="submission" date="2019-03" db="EMBL/GenBank/DDBJ databases">
        <title>Draft genome sequences of novel Actinobacteria.</title>
        <authorList>
            <person name="Sahin N."/>
            <person name="Ay H."/>
            <person name="Saygin H."/>
        </authorList>
    </citation>
    <scope>NUCLEOTIDE SEQUENCE [LARGE SCALE GENOMIC DNA]</scope>
    <source>
        <strain evidence="3 4">H3C3</strain>
    </source>
</reference>
<evidence type="ECO:0000313" key="4">
    <source>
        <dbReference type="Proteomes" id="UP000294513"/>
    </source>
</evidence>
<accession>A0A4V2YQN6</accession>
<feature type="region of interest" description="Disordered" evidence="1">
    <location>
        <begin position="238"/>
        <end position="258"/>
    </location>
</feature>
<keyword evidence="3" id="KW-0489">Methyltransferase</keyword>
<dbReference type="Proteomes" id="UP000294513">
    <property type="component" value="Unassembled WGS sequence"/>
</dbReference>